<accession>A0A5N6BVP8</accession>
<dbReference type="Proteomes" id="UP000313066">
    <property type="component" value="Unassembled WGS sequence"/>
</dbReference>
<gene>
    <name evidence="1" type="ORF">FH610_015655</name>
</gene>
<reference evidence="1 2" key="1">
    <citation type="submission" date="2019-10" db="EMBL/GenBank/DDBJ databases">
        <title>Nonomuraea sp. nov., isolated from Phyllanthus amarus.</title>
        <authorList>
            <person name="Klykleung N."/>
            <person name="Tanasupawat S."/>
        </authorList>
    </citation>
    <scope>NUCLEOTIDE SEQUENCE [LARGE SCALE GENOMIC DNA]</scope>
    <source>
        <strain evidence="1 2">CR1-09</strain>
    </source>
</reference>
<evidence type="ECO:0000313" key="1">
    <source>
        <dbReference type="EMBL" id="KAB8184532.1"/>
    </source>
</evidence>
<proteinExistence type="predicted"/>
<sequence length="158" mass="18231">MSGWSDTGKQPDEDEHQRFNRYLQQLADVCQEDEAEMVRVILRDPDEVMAQSAVARHLDRRAHQLLTDPGFGDWFHTMATEVGEQGFLGRRLYEWTLLRSIAVNAPWKPEDVLAASDWFQRTAVQILTSPTALRLLAGDGRTRRIRTAADRRLAEERR</sequence>
<protein>
    <submittedName>
        <fullName evidence="1">Uncharacterized protein</fullName>
    </submittedName>
</protein>
<comment type="caution">
    <text evidence="1">The sequence shown here is derived from an EMBL/GenBank/DDBJ whole genome shotgun (WGS) entry which is preliminary data.</text>
</comment>
<name>A0A5N6BVP8_9ACTN</name>
<dbReference type="EMBL" id="VDMA02000007">
    <property type="protein sequence ID" value="KAB8184532.1"/>
    <property type="molecule type" value="Genomic_DNA"/>
</dbReference>
<evidence type="ECO:0000313" key="2">
    <source>
        <dbReference type="Proteomes" id="UP000313066"/>
    </source>
</evidence>
<keyword evidence="2" id="KW-1185">Reference proteome</keyword>
<organism evidence="1 2">
    <name type="scientific">Microbispora catharanthi</name>
    <dbReference type="NCBI Taxonomy" id="1712871"/>
    <lineage>
        <taxon>Bacteria</taxon>
        <taxon>Bacillati</taxon>
        <taxon>Actinomycetota</taxon>
        <taxon>Actinomycetes</taxon>
        <taxon>Streptosporangiales</taxon>
        <taxon>Streptosporangiaceae</taxon>
        <taxon>Microbispora</taxon>
    </lineage>
</organism>
<dbReference type="AlphaFoldDB" id="A0A5N6BVP8"/>
<dbReference type="RefSeq" id="WP_139575152.1">
    <property type="nucleotide sequence ID" value="NZ_VDMA02000007.1"/>
</dbReference>